<dbReference type="EMBL" id="BJTG01000007">
    <property type="protein sequence ID" value="GEJ58359.1"/>
    <property type="molecule type" value="Genomic_DNA"/>
</dbReference>
<gene>
    <name evidence="1" type="ORF">AMYX_31000</name>
</gene>
<evidence type="ECO:0000313" key="2">
    <source>
        <dbReference type="Proteomes" id="UP000503640"/>
    </source>
</evidence>
<organism evidence="1 2">
    <name type="scientific">Anaeromyxobacter diazotrophicus</name>
    <dbReference type="NCBI Taxonomy" id="2590199"/>
    <lineage>
        <taxon>Bacteria</taxon>
        <taxon>Pseudomonadati</taxon>
        <taxon>Myxococcota</taxon>
        <taxon>Myxococcia</taxon>
        <taxon>Myxococcales</taxon>
        <taxon>Cystobacterineae</taxon>
        <taxon>Anaeromyxobacteraceae</taxon>
        <taxon>Anaeromyxobacter</taxon>
    </lineage>
</organism>
<accession>A0A7I9VQJ5</accession>
<dbReference type="Proteomes" id="UP000503640">
    <property type="component" value="Unassembled WGS sequence"/>
</dbReference>
<name>A0A7I9VQJ5_9BACT</name>
<comment type="caution">
    <text evidence="1">The sequence shown here is derived from an EMBL/GenBank/DDBJ whole genome shotgun (WGS) entry which is preliminary data.</text>
</comment>
<sequence length="88" mass="10458">MPLIETPEQAIRLARAICSDVSLYNEEKIVRGIEQDTFFDALRDELEEGRELYRSRVSPELYARTNFYDRAIVDVILRSKRHVKSRIW</sequence>
<dbReference type="RefSeq" id="WP_176066823.1">
    <property type="nucleotide sequence ID" value="NZ_BJTG01000007.1"/>
</dbReference>
<protein>
    <submittedName>
        <fullName evidence="1">Uncharacterized protein</fullName>
    </submittedName>
</protein>
<reference evidence="2" key="1">
    <citation type="journal article" date="2020" name="Appl. Environ. Microbiol.">
        <title>Diazotrophic Anaeromyxobacter Isolates from Soils.</title>
        <authorList>
            <person name="Masuda Y."/>
            <person name="Yamanaka H."/>
            <person name="Xu Z.X."/>
            <person name="Shiratori Y."/>
            <person name="Aono T."/>
            <person name="Amachi S."/>
            <person name="Senoo K."/>
            <person name="Itoh H."/>
        </authorList>
    </citation>
    <scope>NUCLEOTIDE SEQUENCE [LARGE SCALE GENOMIC DNA]</scope>
    <source>
        <strain evidence="2">R267</strain>
    </source>
</reference>
<evidence type="ECO:0000313" key="1">
    <source>
        <dbReference type="EMBL" id="GEJ58359.1"/>
    </source>
</evidence>
<dbReference type="AlphaFoldDB" id="A0A7I9VQJ5"/>
<keyword evidence="2" id="KW-1185">Reference proteome</keyword>
<proteinExistence type="predicted"/>